<name>A0A9Q3EXH9_9BASI</name>
<reference evidence="2" key="1">
    <citation type="submission" date="2021-03" db="EMBL/GenBank/DDBJ databases">
        <title>Draft genome sequence of rust myrtle Austropuccinia psidii MF-1, a brazilian biotype.</title>
        <authorList>
            <person name="Quecine M.C."/>
            <person name="Pachon D.M.R."/>
            <person name="Bonatelli M.L."/>
            <person name="Correr F.H."/>
            <person name="Franceschini L.M."/>
            <person name="Leite T.F."/>
            <person name="Margarido G.R.A."/>
            <person name="Almeida C.A."/>
            <person name="Ferrarezi J.A."/>
            <person name="Labate C.A."/>
        </authorList>
    </citation>
    <scope>NUCLEOTIDE SEQUENCE</scope>
    <source>
        <strain evidence="2">MF-1</strain>
    </source>
</reference>
<accession>A0A9Q3EXH9</accession>
<comment type="caution">
    <text evidence="2">The sequence shown here is derived from an EMBL/GenBank/DDBJ whole genome shotgun (WGS) entry which is preliminary data.</text>
</comment>
<dbReference type="AlphaFoldDB" id="A0A9Q3EXH9"/>
<gene>
    <name evidence="2" type="ORF">O181_068544</name>
</gene>
<organism evidence="2 3">
    <name type="scientific">Austropuccinia psidii MF-1</name>
    <dbReference type="NCBI Taxonomy" id="1389203"/>
    <lineage>
        <taxon>Eukaryota</taxon>
        <taxon>Fungi</taxon>
        <taxon>Dikarya</taxon>
        <taxon>Basidiomycota</taxon>
        <taxon>Pucciniomycotina</taxon>
        <taxon>Pucciniomycetes</taxon>
        <taxon>Pucciniales</taxon>
        <taxon>Sphaerophragmiaceae</taxon>
        <taxon>Austropuccinia</taxon>
    </lineage>
</organism>
<feature type="compositionally biased region" description="Pro residues" evidence="1">
    <location>
        <begin position="10"/>
        <end position="20"/>
    </location>
</feature>
<protein>
    <submittedName>
        <fullName evidence="2">Uncharacterized protein</fullName>
    </submittedName>
</protein>
<keyword evidence="3" id="KW-1185">Reference proteome</keyword>
<proteinExistence type="predicted"/>
<sequence>MLTRPHPPPDEAPTAPPSPPSHLHNIPPTLLTILMLAVPSRRSLPSLGSWSAFPTCLRRRLPSLHLYSAHPTCLPCCLPYLQLKCPPNMPPMLHTILTISVPSQHASNAAYHPYACMPARHAPDTACLGYPLTLLQPPQDETMMLPPISTLTTPAAYNFYAPAAPSRYASEATLNPPYA</sequence>
<feature type="region of interest" description="Disordered" evidence="1">
    <location>
        <begin position="1"/>
        <end position="22"/>
    </location>
</feature>
<evidence type="ECO:0000256" key="1">
    <source>
        <dbReference type="SAM" id="MobiDB-lite"/>
    </source>
</evidence>
<evidence type="ECO:0000313" key="2">
    <source>
        <dbReference type="EMBL" id="MBW0528829.1"/>
    </source>
</evidence>
<evidence type="ECO:0000313" key="3">
    <source>
        <dbReference type="Proteomes" id="UP000765509"/>
    </source>
</evidence>
<dbReference type="Proteomes" id="UP000765509">
    <property type="component" value="Unassembled WGS sequence"/>
</dbReference>
<dbReference type="EMBL" id="AVOT02034663">
    <property type="protein sequence ID" value="MBW0528829.1"/>
    <property type="molecule type" value="Genomic_DNA"/>
</dbReference>